<proteinExistence type="predicted"/>
<protein>
    <submittedName>
        <fullName evidence="1">Uncharacterized protein</fullName>
    </submittedName>
</protein>
<dbReference type="AlphaFoldDB" id="A0A2S9H4Y5"/>
<evidence type="ECO:0000313" key="1">
    <source>
        <dbReference type="EMBL" id="PRC95028.1"/>
    </source>
</evidence>
<accession>A0A2S9H4Y5</accession>
<evidence type="ECO:0000313" key="2">
    <source>
        <dbReference type="Proteomes" id="UP000237839"/>
    </source>
</evidence>
<reference evidence="1 2" key="1">
    <citation type="submission" date="2018-02" db="EMBL/GenBank/DDBJ databases">
        <title>Solimicrobium silvestre gen. nov., sp. nov., isolated from alpine forest soil.</title>
        <authorList>
            <person name="Margesin R."/>
            <person name="Albuquerque L."/>
            <person name="Zhang D.-C."/>
            <person name="Froufe H.J.C."/>
            <person name="Severino R."/>
            <person name="Roxo I."/>
            <person name="Egas C."/>
            <person name="Da Costa M.S."/>
        </authorList>
    </citation>
    <scope>NUCLEOTIDE SEQUENCE [LARGE SCALE GENOMIC DNA]</scope>
    <source>
        <strain evidence="1 2">S20-91</strain>
    </source>
</reference>
<organism evidence="1 2">
    <name type="scientific">Solimicrobium silvestre</name>
    <dbReference type="NCBI Taxonomy" id="2099400"/>
    <lineage>
        <taxon>Bacteria</taxon>
        <taxon>Pseudomonadati</taxon>
        <taxon>Pseudomonadota</taxon>
        <taxon>Betaproteobacteria</taxon>
        <taxon>Burkholderiales</taxon>
        <taxon>Oxalobacteraceae</taxon>
        <taxon>Solimicrobium</taxon>
    </lineage>
</organism>
<dbReference type="RefSeq" id="WP_133166837.1">
    <property type="nucleotide sequence ID" value="NZ_PUGF01000001.1"/>
</dbReference>
<dbReference type="OrthoDB" id="8777509at2"/>
<comment type="caution">
    <text evidence="1">The sequence shown here is derived from an EMBL/GenBank/DDBJ whole genome shotgun (WGS) entry which is preliminary data.</text>
</comment>
<name>A0A2S9H4Y5_9BURK</name>
<keyword evidence="2" id="KW-1185">Reference proteome</keyword>
<dbReference type="EMBL" id="PUGF01000001">
    <property type="protein sequence ID" value="PRC95028.1"/>
    <property type="molecule type" value="Genomic_DNA"/>
</dbReference>
<dbReference type="Proteomes" id="UP000237839">
    <property type="component" value="Unassembled WGS sequence"/>
</dbReference>
<sequence>MIYEILIRGNNGKQMSSDNLIWIESNLPTRSFEQWLLSRDLLNHSGTAPVVRWSIVQTKRPAHFVLSTQAAALEQRIADLMNPPVRIKKVARVINVLPNFVLNAFSMAA</sequence>
<gene>
    <name evidence="1" type="ORF">S2091_0223</name>
</gene>